<feature type="compositionally biased region" description="Basic residues" evidence="4">
    <location>
        <begin position="259"/>
        <end position="274"/>
    </location>
</feature>
<reference evidence="8 9" key="1">
    <citation type="journal article" date="2021" name="G3 (Bethesda)">
        <title>Improved contiguity of the threespine stickleback genome using long-read sequencing.</title>
        <authorList>
            <person name="Nath S."/>
            <person name="Shaw D.E."/>
            <person name="White M.A."/>
        </authorList>
    </citation>
    <scope>NUCLEOTIDE SEQUENCE [LARGE SCALE GENOMIC DNA]</scope>
    <source>
        <strain evidence="8 9">Lake Benthic</strain>
    </source>
</reference>
<name>A0AAQ4PKM1_GASAC</name>
<dbReference type="KEGG" id="gat:120816297"/>
<evidence type="ECO:0000313" key="8">
    <source>
        <dbReference type="Ensembl" id="ENSGACP00000039486.1"/>
    </source>
</evidence>
<feature type="region of interest" description="Disordered" evidence="4">
    <location>
        <begin position="252"/>
        <end position="285"/>
    </location>
</feature>
<keyword evidence="9" id="KW-1185">Reference proteome</keyword>
<dbReference type="AlphaFoldDB" id="A0AAQ4PKM1"/>
<evidence type="ECO:0000256" key="5">
    <source>
        <dbReference type="SAM" id="Phobius"/>
    </source>
</evidence>
<dbReference type="PANTHER" id="PTHR24369">
    <property type="entry name" value="ANTIGEN BSP, PUTATIVE-RELATED"/>
    <property type="match status" value="1"/>
</dbReference>
<feature type="compositionally biased region" description="Basic and acidic residues" evidence="4">
    <location>
        <begin position="356"/>
        <end position="365"/>
    </location>
</feature>
<dbReference type="SMART" id="SM00369">
    <property type="entry name" value="LRR_TYP"/>
    <property type="match status" value="3"/>
</dbReference>
<evidence type="ECO:0000256" key="6">
    <source>
        <dbReference type="SAM" id="SignalP"/>
    </source>
</evidence>
<evidence type="ECO:0000256" key="3">
    <source>
        <dbReference type="ARBA" id="ARBA00022737"/>
    </source>
</evidence>
<evidence type="ECO:0000256" key="4">
    <source>
        <dbReference type="SAM" id="MobiDB-lite"/>
    </source>
</evidence>
<organism evidence="8 9">
    <name type="scientific">Gasterosteus aculeatus aculeatus</name>
    <name type="common">three-spined stickleback</name>
    <dbReference type="NCBI Taxonomy" id="481459"/>
    <lineage>
        <taxon>Eukaryota</taxon>
        <taxon>Metazoa</taxon>
        <taxon>Chordata</taxon>
        <taxon>Craniata</taxon>
        <taxon>Vertebrata</taxon>
        <taxon>Euteleostomi</taxon>
        <taxon>Actinopterygii</taxon>
        <taxon>Neopterygii</taxon>
        <taxon>Teleostei</taxon>
        <taxon>Neoteleostei</taxon>
        <taxon>Acanthomorphata</taxon>
        <taxon>Eupercaria</taxon>
        <taxon>Perciformes</taxon>
        <taxon>Cottioidei</taxon>
        <taxon>Gasterosteales</taxon>
        <taxon>Gasterosteidae</taxon>
        <taxon>Gasterosteus</taxon>
    </lineage>
</organism>
<protein>
    <recommendedName>
        <fullName evidence="7">LRRCT domain-containing protein</fullName>
    </recommendedName>
</protein>
<proteinExistence type="predicted"/>
<evidence type="ECO:0000256" key="2">
    <source>
        <dbReference type="ARBA" id="ARBA00022729"/>
    </source>
</evidence>
<evidence type="ECO:0000313" key="9">
    <source>
        <dbReference type="Proteomes" id="UP000007635"/>
    </source>
</evidence>
<dbReference type="Gene3D" id="3.80.10.10">
    <property type="entry name" value="Ribonuclease Inhibitor"/>
    <property type="match status" value="1"/>
</dbReference>
<keyword evidence="5" id="KW-0812">Transmembrane</keyword>
<keyword evidence="5" id="KW-1133">Transmembrane helix</keyword>
<dbReference type="PANTHER" id="PTHR24369:SF211">
    <property type="entry name" value="LEUCINE-RICH REPEAT-CONTAINING PROTEIN 15-LIKE"/>
    <property type="match status" value="1"/>
</dbReference>
<dbReference type="GeneID" id="120816297"/>
<reference evidence="8" key="2">
    <citation type="submission" date="2025-05" db="UniProtKB">
        <authorList>
            <consortium name="Ensembl"/>
        </authorList>
    </citation>
    <scope>IDENTIFICATION</scope>
</reference>
<keyword evidence="1" id="KW-0433">Leucine-rich repeat</keyword>
<dbReference type="InterPro" id="IPR003591">
    <property type="entry name" value="Leu-rich_rpt_typical-subtyp"/>
</dbReference>
<dbReference type="RefSeq" id="XP_040027763.1">
    <property type="nucleotide sequence ID" value="XM_040171829.1"/>
</dbReference>
<feature type="transmembrane region" description="Helical" evidence="5">
    <location>
        <begin position="224"/>
        <end position="247"/>
    </location>
</feature>
<dbReference type="SMART" id="SM00082">
    <property type="entry name" value="LRRCT"/>
    <property type="match status" value="1"/>
</dbReference>
<dbReference type="InterPro" id="IPR001611">
    <property type="entry name" value="Leu-rich_rpt"/>
</dbReference>
<feature type="signal peptide" evidence="6">
    <location>
        <begin position="1"/>
        <end position="20"/>
    </location>
</feature>
<keyword evidence="2 6" id="KW-0732">Signal</keyword>
<evidence type="ECO:0000259" key="7">
    <source>
        <dbReference type="SMART" id="SM00082"/>
    </source>
</evidence>
<feature type="domain" description="LRRCT" evidence="7">
    <location>
        <begin position="168"/>
        <end position="222"/>
    </location>
</feature>
<dbReference type="Proteomes" id="UP000007635">
    <property type="component" value="Chromosome III"/>
</dbReference>
<feature type="region of interest" description="Disordered" evidence="4">
    <location>
        <begin position="315"/>
        <end position="365"/>
    </location>
</feature>
<keyword evidence="3" id="KW-0677">Repeat</keyword>
<dbReference type="Pfam" id="PF13855">
    <property type="entry name" value="LRR_8"/>
    <property type="match status" value="1"/>
</dbReference>
<dbReference type="Ensembl" id="ENSGACT00000079438.1">
    <property type="protein sequence ID" value="ENSGACP00000058807.1"/>
    <property type="gene ID" value="ENSGACG00000030316.1"/>
</dbReference>
<keyword evidence="5" id="KW-0472">Membrane</keyword>
<feature type="chain" id="PRO_5044712352" description="LRRCT domain-containing protein" evidence="6">
    <location>
        <begin position="21"/>
        <end position="397"/>
    </location>
</feature>
<dbReference type="SUPFAM" id="SSF52058">
    <property type="entry name" value="L domain-like"/>
    <property type="match status" value="1"/>
</dbReference>
<dbReference type="GeneTree" id="ENSGT00940000164586"/>
<dbReference type="InterPro" id="IPR032675">
    <property type="entry name" value="LRR_dom_sf"/>
</dbReference>
<dbReference type="InterPro" id="IPR000483">
    <property type="entry name" value="Cys-rich_flank_reg_C"/>
</dbReference>
<accession>A0AAQ4PKM1</accession>
<dbReference type="Ensembl" id="ENSGACT00000050332.1">
    <property type="protein sequence ID" value="ENSGACP00000039486.1"/>
    <property type="gene ID" value="ENSGACG00000030316.1"/>
</dbReference>
<sequence length="397" mass="41954">MVCQLGALLILTLAVETGLAGGCACPAAEVLPQFPSQVPADVCCLNYSGSSFSHVRWSVLTNGTNAETLDLSFCNISHVHAGGGGASALRRVRLAHNRLTALPRDFLAGQPNLTEVDLSGNLIGELPEGFLRGSDNLRTLRLQQNRLRLLPGSLLQKTGLQRLELDGNPWDCSCLFLQGLEEGRRVNSTTAPQDLSGNLTCASPRHLAGRAVRSVSLGDACRPAGLTALFIALPLLVLSALVLCWCCGGKRKEAPVSGSKRRAGCNGQKHRGKQKAGSCGGEGVAKNQLPLRPASTLLGSTRDIYEEVEIKLGSVESLPPQRPSSGGSGSAEGKRGARGPDAPAKADLDSVSVTEVMKDSADREKAYLTQSTEYYSLVPGIELEDSDHGEYEDVSLS</sequence>
<evidence type="ECO:0000256" key="1">
    <source>
        <dbReference type="ARBA" id="ARBA00022614"/>
    </source>
</evidence>
<dbReference type="InterPro" id="IPR050541">
    <property type="entry name" value="LRR_TM_domain-containing"/>
</dbReference>
<dbReference type="GO" id="GO:0005886">
    <property type="term" value="C:plasma membrane"/>
    <property type="evidence" value="ECO:0007669"/>
    <property type="project" value="TreeGrafter"/>
</dbReference>